<dbReference type="Proteomes" id="UP000821845">
    <property type="component" value="Chromosome 9"/>
</dbReference>
<keyword evidence="2" id="KW-1185">Reference proteome</keyword>
<dbReference type="EMBL" id="CM023489">
    <property type="protein sequence ID" value="KAH6922506.1"/>
    <property type="molecule type" value="Genomic_DNA"/>
</dbReference>
<name>A0ACB7RLF3_HYAAI</name>
<gene>
    <name evidence="1" type="ORF">HPB50_015166</name>
</gene>
<reference evidence="1" key="1">
    <citation type="submission" date="2020-05" db="EMBL/GenBank/DDBJ databases">
        <title>Large-scale comparative analyses of tick genomes elucidate their genetic diversity and vector capacities.</title>
        <authorList>
            <person name="Jia N."/>
            <person name="Wang J."/>
            <person name="Shi W."/>
            <person name="Du L."/>
            <person name="Sun Y."/>
            <person name="Zhan W."/>
            <person name="Jiang J."/>
            <person name="Wang Q."/>
            <person name="Zhang B."/>
            <person name="Ji P."/>
            <person name="Sakyi L.B."/>
            <person name="Cui X."/>
            <person name="Yuan T."/>
            <person name="Jiang B."/>
            <person name="Yang W."/>
            <person name="Lam T.T.-Y."/>
            <person name="Chang Q."/>
            <person name="Ding S."/>
            <person name="Wang X."/>
            <person name="Zhu J."/>
            <person name="Ruan X."/>
            <person name="Zhao L."/>
            <person name="Wei J."/>
            <person name="Que T."/>
            <person name="Du C."/>
            <person name="Cheng J."/>
            <person name="Dai P."/>
            <person name="Han X."/>
            <person name="Huang E."/>
            <person name="Gao Y."/>
            <person name="Liu J."/>
            <person name="Shao H."/>
            <person name="Ye R."/>
            <person name="Li L."/>
            <person name="Wei W."/>
            <person name="Wang X."/>
            <person name="Wang C."/>
            <person name="Yang T."/>
            <person name="Huo Q."/>
            <person name="Li W."/>
            <person name="Guo W."/>
            <person name="Chen H."/>
            <person name="Zhou L."/>
            <person name="Ni X."/>
            <person name="Tian J."/>
            <person name="Zhou Y."/>
            <person name="Sheng Y."/>
            <person name="Liu T."/>
            <person name="Pan Y."/>
            <person name="Xia L."/>
            <person name="Li J."/>
            <person name="Zhao F."/>
            <person name="Cao W."/>
        </authorList>
    </citation>
    <scope>NUCLEOTIDE SEQUENCE</scope>
    <source>
        <strain evidence="1">Hyas-2018</strain>
    </source>
</reference>
<comment type="caution">
    <text evidence="1">The sequence shown here is derived from an EMBL/GenBank/DDBJ whole genome shotgun (WGS) entry which is preliminary data.</text>
</comment>
<accession>A0ACB7RLF3</accession>
<sequence length="237" mass="27036">MCRFLYLRLDMPDEDVAGLLRCLEKNRSIYSIKIWSCRFEVAAATALGEIVANNRTLCGLSLDATNADDQEYSIDVQQQLRYVCSVLADSILGNPSLLRLKVRLCYRNWATDFRIMEALRRNKARANRAVRFVRGSMKRIDALAFDVLEHSGSIVLALCGWWHTDLMDRVVEEEKAALASVAEARRRLNCNYFIITGVVKTKISCRPSPTGRRTFEKLGENLRARICSFLRVADVHE</sequence>
<evidence type="ECO:0000313" key="2">
    <source>
        <dbReference type="Proteomes" id="UP000821845"/>
    </source>
</evidence>
<protein>
    <submittedName>
        <fullName evidence="1">Uncharacterized protein</fullName>
    </submittedName>
</protein>
<proteinExistence type="predicted"/>
<evidence type="ECO:0000313" key="1">
    <source>
        <dbReference type="EMBL" id="KAH6922506.1"/>
    </source>
</evidence>
<organism evidence="1 2">
    <name type="scientific">Hyalomma asiaticum</name>
    <name type="common">Tick</name>
    <dbReference type="NCBI Taxonomy" id="266040"/>
    <lineage>
        <taxon>Eukaryota</taxon>
        <taxon>Metazoa</taxon>
        <taxon>Ecdysozoa</taxon>
        <taxon>Arthropoda</taxon>
        <taxon>Chelicerata</taxon>
        <taxon>Arachnida</taxon>
        <taxon>Acari</taxon>
        <taxon>Parasitiformes</taxon>
        <taxon>Ixodida</taxon>
        <taxon>Ixodoidea</taxon>
        <taxon>Ixodidae</taxon>
        <taxon>Hyalomminae</taxon>
        <taxon>Hyalomma</taxon>
    </lineage>
</organism>